<evidence type="ECO:0000313" key="4">
    <source>
        <dbReference type="Proteomes" id="UP001597273"/>
    </source>
</evidence>
<feature type="region of interest" description="Disordered" evidence="1">
    <location>
        <begin position="186"/>
        <end position="233"/>
    </location>
</feature>
<keyword evidence="4" id="KW-1185">Reference proteome</keyword>
<dbReference type="RefSeq" id="WP_204892780.1">
    <property type="nucleotide sequence ID" value="NZ_JBHUFW010000012.1"/>
</dbReference>
<gene>
    <name evidence="3" type="ORF">ACFSDB_16200</name>
</gene>
<feature type="transmembrane region" description="Helical" evidence="2">
    <location>
        <begin position="84"/>
        <end position="109"/>
    </location>
</feature>
<evidence type="ECO:0000313" key="3">
    <source>
        <dbReference type="EMBL" id="MFD1864445.1"/>
    </source>
</evidence>
<dbReference type="Proteomes" id="UP001597273">
    <property type="component" value="Unassembled WGS sequence"/>
</dbReference>
<feature type="transmembrane region" description="Helical" evidence="2">
    <location>
        <begin position="6"/>
        <end position="24"/>
    </location>
</feature>
<sequence length="233" mass="27179">MFGLSDLVSLVISAFLILPIVVFLRESGYLIVSAIFGVKNPRLTIGSGPRIFKIGMFDVRKYYHLYSWYSYDDLRRKGRFAYTAVYAGPIISNLVVAFTINALLANGIIQEYQTFWNRFTFYAFYYVLFDIVPMKTANGKPNNGMIIYEMLRYGKRVDYNDEPFIPATSDVEEEYQQEMEKIEEIKEREKEAVIEADGQGRTEEKEQKKEIEREKQAELAKLQSDKEDQKRTD</sequence>
<keyword evidence="2" id="KW-0812">Transmembrane</keyword>
<organism evidence="3 4">
    <name type="scientific">Planococcus chinensis</name>
    <dbReference type="NCBI Taxonomy" id="272917"/>
    <lineage>
        <taxon>Bacteria</taxon>
        <taxon>Bacillati</taxon>
        <taxon>Bacillota</taxon>
        <taxon>Bacilli</taxon>
        <taxon>Bacillales</taxon>
        <taxon>Caryophanaceae</taxon>
        <taxon>Planococcus</taxon>
    </lineage>
</organism>
<keyword evidence="2" id="KW-0472">Membrane</keyword>
<comment type="caution">
    <text evidence="3">The sequence shown here is derived from an EMBL/GenBank/DDBJ whole genome shotgun (WGS) entry which is preliminary data.</text>
</comment>
<protein>
    <submittedName>
        <fullName evidence="3">Uncharacterized protein</fullName>
    </submittedName>
</protein>
<name>A0ABW4QLI8_9BACL</name>
<feature type="transmembrane region" description="Helical" evidence="2">
    <location>
        <begin position="115"/>
        <end position="132"/>
    </location>
</feature>
<accession>A0ABW4QLI8</accession>
<proteinExistence type="predicted"/>
<dbReference type="EMBL" id="JBHUFW010000012">
    <property type="protein sequence ID" value="MFD1864445.1"/>
    <property type="molecule type" value="Genomic_DNA"/>
</dbReference>
<keyword evidence="2" id="KW-1133">Transmembrane helix</keyword>
<evidence type="ECO:0000256" key="2">
    <source>
        <dbReference type="SAM" id="Phobius"/>
    </source>
</evidence>
<evidence type="ECO:0000256" key="1">
    <source>
        <dbReference type="SAM" id="MobiDB-lite"/>
    </source>
</evidence>
<reference evidence="4" key="1">
    <citation type="journal article" date="2019" name="Int. J. Syst. Evol. Microbiol.">
        <title>The Global Catalogue of Microorganisms (GCM) 10K type strain sequencing project: providing services to taxonomists for standard genome sequencing and annotation.</title>
        <authorList>
            <consortium name="The Broad Institute Genomics Platform"/>
            <consortium name="The Broad Institute Genome Sequencing Center for Infectious Disease"/>
            <person name="Wu L."/>
            <person name="Ma J."/>
        </authorList>
    </citation>
    <scope>NUCLEOTIDE SEQUENCE [LARGE SCALE GENOMIC DNA]</scope>
    <source>
        <strain evidence="4">CGMCC 1.15475</strain>
    </source>
</reference>